<dbReference type="AlphaFoldDB" id="A0A2W4REX0"/>
<accession>A0A2W4REX0</accession>
<sequence length="82" mass="8301">MPSRCIFGSKGPAILVPNNDADNLLVLLAITNSFAFLSLVEVQLAAADAAARVSVHPPGSVGVSPAEMAAKMAALPRKSGGE</sequence>
<evidence type="ECO:0000313" key="1">
    <source>
        <dbReference type="EMBL" id="PZN80389.1"/>
    </source>
</evidence>
<dbReference type="EMBL" id="QJPH01000284">
    <property type="protein sequence ID" value="PZN80389.1"/>
    <property type="molecule type" value="Genomic_DNA"/>
</dbReference>
<name>A0A2W4REX0_9GAMM</name>
<protein>
    <submittedName>
        <fullName evidence="1">Uncharacterized protein</fullName>
    </submittedName>
</protein>
<proteinExistence type="predicted"/>
<gene>
    <name evidence="1" type="ORF">DM484_09920</name>
</gene>
<comment type="caution">
    <text evidence="1">The sequence shown here is derived from an EMBL/GenBank/DDBJ whole genome shotgun (WGS) entry which is preliminary data.</text>
</comment>
<organism evidence="1 2">
    <name type="scientific">Candidatus Methylumidiphilus alinenensis</name>
    <dbReference type="NCBI Taxonomy" id="2202197"/>
    <lineage>
        <taxon>Bacteria</taxon>
        <taxon>Pseudomonadati</taxon>
        <taxon>Pseudomonadota</taxon>
        <taxon>Gammaproteobacteria</taxon>
        <taxon>Methylococcales</taxon>
        <taxon>Candidatus Methylumidiphilus</taxon>
    </lineage>
</organism>
<dbReference type="Proteomes" id="UP000249396">
    <property type="component" value="Unassembled WGS sequence"/>
</dbReference>
<evidence type="ECO:0000313" key="2">
    <source>
        <dbReference type="Proteomes" id="UP000249396"/>
    </source>
</evidence>
<reference evidence="1 2" key="1">
    <citation type="journal article" date="2018" name="Aquat. Microb. Ecol.">
        <title>Gammaproteobacterial methanotrophs dominate.</title>
        <authorList>
            <person name="Rissanen A.J."/>
            <person name="Saarenheimo J."/>
            <person name="Tiirola M."/>
            <person name="Peura S."/>
            <person name="Aalto S.L."/>
            <person name="Karvinen A."/>
            <person name="Nykanen H."/>
        </authorList>
    </citation>
    <scope>NUCLEOTIDE SEQUENCE [LARGE SCALE GENOMIC DNA]</scope>
    <source>
        <strain evidence="1">AMbin10</strain>
    </source>
</reference>